<feature type="compositionally biased region" description="Low complexity" evidence="1">
    <location>
        <begin position="230"/>
        <end position="244"/>
    </location>
</feature>
<evidence type="ECO:0000256" key="1">
    <source>
        <dbReference type="SAM" id="MobiDB-lite"/>
    </source>
</evidence>
<comment type="caution">
    <text evidence="2">The sequence shown here is derived from an EMBL/GenBank/DDBJ whole genome shotgun (WGS) entry which is preliminary data.</text>
</comment>
<feature type="compositionally biased region" description="Basic and acidic residues" evidence="1">
    <location>
        <begin position="275"/>
        <end position="320"/>
    </location>
</feature>
<evidence type="ECO:0000313" key="2">
    <source>
        <dbReference type="EMBL" id="MBO0452949.1"/>
    </source>
</evidence>
<protein>
    <submittedName>
        <fullName evidence="2">Uncharacterized protein</fullName>
    </submittedName>
</protein>
<dbReference type="Proteomes" id="UP000664495">
    <property type="component" value="Unassembled WGS sequence"/>
</dbReference>
<name>A0ABS3HHM7_9ENTE</name>
<proteinExistence type="predicted"/>
<reference evidence="2 3" key="1">
    <citation type="submission" date="2021-03" db="EMBL/GenBank/DDBJ databases">
        <title>Enterococcal diversity collection.</title>
        <authorList>
            <person name="Gilmore M.S."/>
            <person name="Schwartzman J."/>
            <person name="Van Tyne D."/>
            <person name="Martin M."/>
            <person name="Earl A.M."/>
            <person name="Manson A.L."/>
            <person name="Straub T."/>
            <person name="Salamzade R."/>
            <person name="Saavedra J."/>
            <person name="Lebreton F."/>
            <person name="Prichula J."/>
            <person name="Schaufler K."/>
            <person name="Gaca A."/>
            <person name="Sgardioli B."/>
            <person name="Wagenaar J."/>
            <person name="Strong T."/>
        </authorList>
    </citation>
    <scope>NUCLEOTIDE SEQUENCE [LARGE SCALE GENOMIC DNA]</scope>
    <source>
        <strain evidence="2 3">MJM16</strain>
    </source>
</reference>
<gene>
    <name evidence="2" type="ORF">JZO85_11745</name>
</gene>
<dbReference type="EMBL" id="JAFLVR010000026">
    <property type="protein sequence ID" value="MBO0452949.1"/>
    <property type="molecule type" value="Genomic_DNA"/>
</dbReference>
<feature type="compositionally biased region" description="Basic residues" evidence="1">
    <location>
        <begin position="321"/>
        <end position="335"/>
    </location>
</feature>
<sequence length="335" mass="38478">MDVVKLGSRQIFGMKKETLMKRVLRYFEQTQQAAEVVEYLVAILFRHALCVGDFSLQPLSEMIRQIFLKAAPNDTLRRHCVYFDHFFSLEEWQTVIQRLFSSDEEYQQFTKETCLYKKLLEKKSLETHEIAEFQFDLVSIFKDANGKRHTWTLRDTKQVRSEEETAKVLGILTTLTIFSSSGIRRFAEYVKFKSKKGCIDAEHEAIQSEPEESVQETAAAEEQPRESKPTSKAAASVASKTAHAQSSRGSDSNTLNRQGTDTLSPLPSEASPTQPKEKEPSMESSESKSSKKTKTPSEKVDKSDKHYGKSKEKIQEERDKRKWKNKVNKFLGRKK</sequence>
<evidence type="ECO:0000313" key="3">
    <source>
        <dbReference type="Proteomes" id="UP000664495"/>
    </source>
</evidence>
<feature type="compositionally biased region" description="Polar residues" evidence="1">
    <location>
        <begin position="245"/>
        <end position="274"/>
    </location>
</feature>
<keyword evidence="3" id="KW-1185">Reference proteome</keyword>
<accession>A0ABS3HHM7</accession>
<feature type="region of interest" description="Disordered" evidence="1">
    <location>
        <begin position="205"/>
        <end position="335"/>
    </location>
</feature>
<organism evidence="2 3">
    <name type="scientific">Candidatus Enterococcus murrayae</name>
    <dbReference type="NCBI Taxonomy" id="2815321"/>
    <lineage>
        <taxon>Bacteria</taxon>
        <taxon>Bacillati</taxon>
        <taxon>Bacillota</taxon>
        <taxon>Bacilli</taxon>
        <taxon>Lactobacillales</taxon>
        <taxon>Enterococcaceae</taxon>
        <taxon>Enterococcus</taxon>
    </lineage>
</organism>
<dbReference type="RefSeq" id="WP_207108721.1">
    <property type="nucleotide sequence ID" value="NZ_JAFLVR010000026.1"/>
</dbReference>